<name>A0AAV4SLJ4_CAEEX</name>
<keyword evidence="2" id="KW-1185">Reference proteome</keyword>
<dbReference type="EMBL" id="BPLR01009835">
    <property type="protein sequence ID" value="GIY34950.1"/>
    <property type="molecule type" value="Genomic_DNA"/>
</dbReference>
<sequence length="81" mass="9285">MTPKADNRIPFHHLTFTTPPHLNPRISANVFISRIRIQFGLTPSRQLIEVSVPAATMLLPDIREFKLKSRHPVPLVCLFFP</sequence>
<accession>A0AAV4SLJ4</accession>
<evidence type="ECO:0000313" key="2">
    <source>
        <dbReference type="Proteomes" id="UP001054945"/>
    </source>
</evidence>
<comment type="caution">
    <text evidence="1">The sequence shown here is derived from an EMBL/GenBank/DDBJ whole genome shotgun (WGS) entry which is preliminary data.</text>
</comment>
<proteinExistence type="predicted"/>
<reference evidence="1 2" key="1">
    <citation type="submission" date="2021-06" db="EMBL/GenBank/DDBJ databases">
        <title>Caerostris extrusa draft genome.</title>
        <authorList>
            <person name="Kono N."/>
            <person name="Arakawa K."/>
        </authorList>
    </citation>
    <scope>NUCLEOTIDE SEQUENCE [LARGE SCALE GENOMIC DNA]</scope>
</reference>
<dbReference type="AlphaFoldDB" id="A0AAV4SLJ4"/>
<gene>
    <name evidence="1" type="ORF">CEXT_86951</name>
</gene>
<dbReference type="Proteomes" id="UP001054945">
    <property type="component" value="Unassembled WGS sequence"/>
</dbReference>
<evidence type="ECO:0000313" key="1">
    <source>
        <dbReference type="EMBL" id="GIY34950.1"/>
    </source>
</evidence>
<protein>
    <submittedName>
        <fullName evidence="1">Uncharacterized protein</fullName>
    </submittedName>
</protein>
<organism evidence="1 2">
    <name type="scientific">Caerostris extrusa</name>
    <name type="common">Bark spider</name>
    <name type="synonym">Caerostris bankana</name>
    <dbReference type="NCBI Taxonomy" id="172846"/>
    <lineage>
        <taxon>Eukaryota</taxon>
        <taxon>Metazoa</taxon>
        <taxon>Ecdysozoa</taxon>
        <taxon>Arthropoda</taxon>
        <taxon>Chelicerata</taxon>
        <taxon>Arachnida</taxon>
        <taxon>Araneae</taxon>
        <taxon>Araneomorphae</taxon>
        <taxon>Entelegynae</taxon>
        <taxon>Araneoidea</taxon>
        <taxon>Araneidae</taxon>
        <taxon>Caerostris</taxon>
    </lineage>
</organism>